<feature type="region of interest" description="Disordered" evidence="5">
    <location>
        <begin position="30"/>
        <end position="53"/>
    </location>
</feature>
<evidence type="ECO:0000256" key="4">
    <source>
        <dbReference type="ARBA" id="ARBA00023288"/>
    </source>
</evidence>
<dbReference type="InterPro" id="IPR018660">
    <property type="entry name" value="MliC"/>
</dbReference>
<reference evidence="8 9" key="1">
    <citation type="submission" date="2017-02" db="EMBL/GenBank/DDBJ databases">
        <authorList>
            <person name="Peterson S.W."/>
        </authorList>
    </citation>
    <scope>NUCLEOTIDE SEQUENCE [LARGE SCALE GENOMIC DNA]</scope>
    <source>
        <strain evidence="8 9">P15</strain>
    </source>
</reference>
<feature type="compositionally biased region" description="Low complexity" evidence="5">
    <location>
        <begin position="30"/>
        <end position="46"/>
    </location>
</feature>
<dbReference type="AlphaFoldDB" id="A0A1T5LNZ1"/>
<evidence type="ECO:0000313" key="8">
    <source>
        <dbReference type="EMBL" id="SKC77707.1"/>
    </source>
</evidence>
<feature type="domain" description="C-type lysozyme inhibitor" evidence="7">
    <location>
        <begin position="59"/>
        <end position="123"/>
    </location>
</feature>
<keyword evidence="1 6" id="KW-0732">Signal</keyword>
<gene>
    <name evidence="8" type="ORF">SAMN06296058_2843</name>
</gene>
<organism evidence="8 9">
    <name type="scientific">Pseudoxanthomonas indica</name>
    <dbReference type="NCBI Taxonomy" id="428993"/>
    <lineage>
        <taxon>Bacteria</taxon>
        <taxon>Pseudomonadati</taxon>
        <taxon>Pseudomonadota</taxon>
        <taxon>Gammaproteobacteria</taxon>
        <taxon>Lysobacterales</taxon>
        <taxon>Lysobacteraceae</taxon>
        <taxon>Pseudoxanthomonas</taxon>
    </lineage>
</organism>
<dbReference type="SUPFAM" id="SSF141488">
    <property type="entry name" value="YdhA-like"/>
    <property type="match status" value="1"/>
</dbReference>
<dbReference type="Gene3D" id="2.40.128.200">
    <property type="match status" value="1"/>
</dbReference>
<evidence type="ECO:0000256" key="2">
    <source>
        <dbReference type="ARBA" id="ARBA00023136"/>
    </source>
</evidence>
<name>A0A1T5LNZ1_9GAMM</name>
<keyword evidence="9" id="KW-1185">Reference proteome</keyword>
<sequence>MRPHALTLCLLSIALLPACQRATAPATETAAAPASPTAAAAPTEPSIPEQQGEATTYLYQCQELAVTATFHGEGDADLSFNGRVLKLPHVVAASGARYADADGNEFWSKGQAEALLTLAGEAPRSCAGPGANPA</sequence>
<dbReference type="OrthoDB" id="5348860at2"/>
<feature type="chain" id="PRO_5013001857" evidence="6">
    <location>
        <begin position="25"/>
        <end position="134"/>
    </location>
</feature>
<keyword evidence="3" id="KW-0564">Palmitate</keyword>
<evidence type="ECO:0000259" key="7">
    <source>
        <dbReference type="Pfam" id="PF09864"/>
    </source>
</evidence>
<dbReference type="EMBL" id="FUZV01000002">
    <property type="protein sequence ID" value="SKC77707.1"/>
    <property type="molecule type" value="Genomic_DNA"/>
</dbReference>
<proteinExistence type="predicted"/>
<evidence type="ECO:0000256" key="5">
    <source>
        <dbReference type="SAM" id="MobiDB-lite"/>
    </source>
</evidence>
<keyword evidence="2" id="KW-0472">Membrane</keyword>
<dbReference type="InterPro" id="IPR036328">
    <property type="entry name" value="MliC_sf"/>
</dbReference>
<keyword evidence="4" id="KW-0449">Lipoprotein</keyword>
<accession>A0A1T5LNZ1</accession>
<feature type="signal peptide" evidence="6">
    <location>
        <begin position="1"/>
        <end position="24"/>
    </location>
</feature>
<evidence type="ECO:0000313" key="9">
    <source>
        <dbReference type="Proteomes" id="UP000190341"/>
    </source>
</evidence>
<dbReference type="STRING" id="428993.SAMN06296058_2843"/>
<dbReference type="Pfam" id="PF09864">
    <property type="entry name" value="MliC"/>
    <property type="match status" value="1"/>
</dbReference>
<evidence type="ECO:0000256" key="1">
    <source>
        <dbReference type="ARBA" id="ARBA00022729"/>
    </source>
</evidence>
<evidence type="ECO:0000256" key="6">
    <source>
        <dbReference type="SAM" id="SignalP"/>
    </source>
</evidence>
<evidence type="ECO:0000256" key="3">
    <source>
        <dbReference type="ARBA" id="ARBA00023139"/>
    </source>
</evidence>
<dbReference type="RefSeq" id="WP_079725156.1">
    <property type="nucleotide sequence ID" value="NZ_BMCL01000001.1"/>
</dbReference>
<protein>
    <submittedName>
        <fullName evidence="8">Membrane-bound lysozyme-inhibitor of c-type lysozyme</fullName>
    </submittedName>
</protein>
<dbReference type="Proteomes" id="UP000190341">
    <property type="component" value="Unassembled WGS sequence"/>
</dbReference>